<dbReference type="VEuPathDB" id="FungiDB:PC110_g10086"/>
<sequence length="136" mass="15245">MVRAGGKHLRIYEYIRDHSAYKVTKQDVSNLLTRLCQEFRGEADDNLAVAEVLVGFRDANKDNVVSVDDSSSGETGAISLTTAHMRTLFVQYPIFQALSEFCQHFVVWSNAQVQRPVSSNLITNLVHDIKTGSHFT</sequence>
<dbReference type="AlphaFoldDB" id="A0A329SAH2"/>
<dbReference type="EMBL" id="MJFZ01000232">
    <property type="protein sequence ID" value="RAW33609.1"/>
    <property type="molecule type" value="Genomic_DNA"/>
</dbReference>
<comment type="caution">
    <text evidence="2">The sequence shown here is derived from an EMBL/GenBank/DDBJ whole genome shotgun (WGS) entry which is preliminary data.</text>
</comment>
<gene>
    <name evidence="1" type="ORF">JG687_00003004</name>
    <name evidence="2" type="ORF">PC110_g10086</name>
</gene>
<proteinExistence type="predicted"/>
<dbReference type="Proteomes" id="UP000688947">
    <property type="component" value="Unassembled WGS sequence"/>
</dbReference>
<organism evidence="2 3">
    <name type="scientific">Phytophthora cactorum</name>
    <dbReference type="NCBI Taxonomy" id="29920"/>
    <lineage>
        <taxon>Eukaryota</taxon>
        <taxon>Sar</taxon>
        <taxon>Stramenopiles</taxon>
        <taxon>Oomycota</taxon>
        <taxon>Peronosporomycetes</taxon>
        <taxon>Peronosporales</taxon>
        <taxon>Peronosporaceae</taxon>
        <taxon>Phytophthora</taxon>
    </lineage>
</organism>
<evidence type="ECO:0000313" key="1">
    <source>
        <dbReference type="EMBL" id="KAG6969770.1"/>
    </source>
</evidence>
<protein>
    <submittedName>
        <fullName evidence="2">Uncharacterized protein</fullName>
    </submittedName>
</protein>
<evidence type="ECO:0000313" key="2">
    <source>
        <dbReference type="EMBL" id="RAW33609.1"/>
    </source>
</evidence>
<name>A0A329SAH2_9STRA</name>
<evidence type="ECO:0000313" key="3">
    <source>
        <dbReference type="Proteomes" id="UP000251314"/>
    </source>
</evidence>
<dbReference type="Proteomes" id="UP000251314">
    <property type="component" value="Unassembled WGS sequence"/>
</dbReference>
<keyword evidence="3" id="KW-1185">Reference proteome</keyword>
<dbReference type="OrthoDB" id="1880067at2759"/>
<dbReference type="EMBL" id="JAENGZ010000088">
    <property type="protein sequence ID" value="KAG6969770.1"/>
    <property type="molecule type" value="Genomic_DNA"/>
</dbReference>
<accession>A0A329SAH2</accession>
<reference evidence="1" key="2">
    <citation type="submission" date="2021-01" db="EMBL/GenBank/DDBJ databases">
        <title>Phytophthora aleatoria, a newly-described species from Pinus radiata is distinct from Phytophthora cactorum isolates based on comparative genomics.</title>
        <authorList>
            <person name="Mcdougal R."/>
            <person name="Panda P."/>
            <person name="Williams N."/>
            <person name="Studholme D.J."/>
        </authorList>
    </citation>
    <scope>NUCLEOTIDE SEQUENCE</scope>
    <source>
        <strain evidence="1">NZFS 3830</strain>
    </source>
</reference>
<reference evidence="2 3" key="1">
    <citation type="submission" date="2018-01" db="EMBL/GenBank/DDBJ databases">
        <title>Draft genome of the strawberry crown rot pathogen Phytophthora cactorum.</title>
        <authorList>
            <person name="Armitage A.D."/>
            <person name="Lysoe E."/>
            <person name="Nellist C.F."/>
            <person name="Harrison R.J."/>
            <person name="Brurberg M.B."/>
        </authorList>
    </citation>
    <scope>NUCLEOTIDE SEQUENCE [LARGE SCALE GENOMIC DNA]</scope>
    <source>
        <strain evidence="2 3">10300</strain>
    </source>
</reference>